<feature type="transmembrane region" description="Helical" evidence="2">
    <location>
        <begin position="229"/>
        <end position="251"/>
    </location>
</feature>
<feature type="transmembrane region" description="Helical" evidence="2">
    <location>
        <begin position="285"/>
        <end position="307"/>
    </location>
</feature>
<protein>
    <submittedName>
        <fullName evidence="3">Uncharacterized protein</fullName>
    </submittedName>
</protein>
<dbReference type="AlphaFoldDB" id="A0A8H6XG31"/>
<comment type="caution">
    <text evidence="3">The sequence shown here is derived from an EMBL/GenBank/DDBJ whole genome shotgun (WGS) entry which is preliminary data.</text>
</comment>
<accession>A0A8H6XG31</accession>
<sequence>MSLALDSRSPSPTPQIVTQTILGLIIPGVGLTSILLSLYGYTAWKPVSRWYLDRVSFRLLTYALVAQYVPVSAPTISLMELTILAFASAFHLPSAASQLTLADSAHSCLFSAMFVFSLSVLWNYDAAETVKSSVFCGDVFLHSYQSPFKDDCACALSPRLRLVWFLRSTSTAKKWKKYYVGGVTLIALVSNVVPYASGNLGWDDVNETCWYHGKDPSEMLRWLGGTQTVWVLLASLGEVVSFIVIIGYLVVYRLVPEDTASSCASTSPRRPGSTILRFRNIVLRIGLYPIVSCVFNVSTTVIEFYLLQAGQKNVAASQQKKWRLDLANIVIYAGRPLIYGLLAATDPSFIRALHALHYPENESATLSEIHTPGLEMSTIIYLPQDDISIDGSLEAQRRVEESPTISTPNIMNPENGKMRSPAGENGTGASIDVIYHI</sequence>
<dbReference type="Proteomes" id="UP000623467">
    <property type="component" value="Unassembled WGS sequence"/>
</dbReference>
<keyword evidence="4" id="KW-1185">Reference proteome</keyword>
<proteinExistence type="predicted"/>
<feature type="transmembrane region" description="Helical" evidence="2">
    <location>
        <begin position="20"/>
        <end position="41"/>
    </location>
</feature>
<evidence type="ECO:0000256" key="2">
    <source>
        <dbReference type="SAM" id="Phobius"/>
    </source>
</evidence>
<feature type="region of interest" description="Disordered" evidence="1">
    <location>
        <begin position="398"/>
        <end position="425"/>
    </location>
</feature>
<organism evidence="3 4">
    <name type="scientific">Mycena sanguinolenta</name>
    <dbReference type="NCBI Taxonomy" id="230812"/>
    <lineage>
        <taxon>Eukaryota</taxon>
        <taxon>Fungi</taxon>
        <taxon>Dikarya</taxon>
        <taxon>Basidiomycota</taxon>
        <taxon>Agaricomycotina</taxon>
        <taxon>Agaricomycetes</taxon>
        <taxon>Agaricomycetidae</taxon>
        <taxon>Agaricales</taxon>
        <taxon>Marasmiineae</taxon>
        <taxon>Mycenaceae</taxon>
        <taxon>Mycena</taxon>
    </lineage>
</organism>
<feature type="transmembrane region" description="Helical" evidence="2">
    <location>
        <begin position="104"/>
        <end position="124"/>
    </location>
</feature>
<feature type="transmembrane region" description="Helical" evidence="2">
    <location>
        <begin position="178"/>
        <end position="197"/>
    </location>
</feature>
<evidence type="ECO:0000256" key="1">
    <source>
        <dbReference type="SAM" id="MobiDB-lite"/>
    </source>
</evidence>
<feature type="compositionally biased region" description="Polar residues" evidence="1">
    <location>
        <begin position="403"/>
        <end position="412"/>
    </location>
</feature>
<keyword evidence="2" id="KW-0812">Transmembrane</keyword>
<name>A0A8H6XG31_9AGAR</name>
<dbReference type="OrthoDB" id="3251871at2759"/>
<evidence type="ECO:0000313" key="4">
    <source>
        <dbReference type="Proteomes" id="UP000623467"/>
    </source>
</evidence>
<keyword evidence="2" id="KW-1133">Transmembrane helix</keyword>
<dbReference type="EMBL" id="JACAZH010000030">
    <property type="protein sequence ID" value="KAF7340508.1"/>
    <property type="molecule type" value="Genomic_DNA"/>
</dbReference>
<reference evidence="3" key="1">
    <citation type="submission" date="2020-05" db="EMBL/GenBank/DDBJ databases">
        <title>Mycena genomes resolve the evolution of fungal bioluminescence.</title>
        <authorList>
            <person name="Tsai I.J."/>
        </authorList>
    </citation>
    <scope>NUCLEOTIDE SEQUENCE</scope>
    <source>
        <strain evidence="3">160909Yilan</strain>
    </source>
</reference>
<gene>
    <name evidence="3" type="ORF">MSAN_02122200</name>
</gene>
<evidence type="ECO:0000313" key="3">
    <source>
        <dbReference type="EMBL" id="KAF7340508.1"/>
    </source>
</evidence>
<feature type="transmembrane region" description="Helical" evidence="2">
    <location>
        <begin position="62"/>
        <end position="92"/>
    </location>
</feature>
<keyword evidence="2" id="KW-0472">Membrane</keyword>